<protein>
    <recommendedName>
        <fullName evidence="3">Serine protease</fullName>
    </recommendedName>
</protein>
<name>A0AAE4C883_9ACTN</name>
<dbReference type="InterPro" id="IPR043504">
    <property type="entry name" value="Peptidase_S1_PA_chymotrypsin"/>
</dbReference>
<organism evidence="1 2">
    <name type="scientific">Catenuloplanes atrovinosus</name>
    <dbReference type="NCBI Taxonomy" id="137266"/>
    <lineage>
        <taxon>Bacteria</taxon>
        <taxon>Bacillati</taxon>
        <taxon>Actinomycetota</taxon>
        <taxon>Actinomycetes</taxon>
        <taxon>Micromonosporales</taxon>
        <taxon>Micromonosporaceae</taxon>
        <taxon>Catenuloplanes</taxon>
    </lineage>
</organism>
<keyword evidence="2" id="KW-1185">Reference proteome</keyword>
<dbReference type="InterPro" id="IPR009003">
    <property type="entry name" value="Peptidase_S1_PA"/>
</dbReference>
<dbReference type="RefSeq" id="WP_310364758.1">
    <property type="nucleotide sequence ID" value="NZ_JAVDYB010000001.1"/>
</dbReference>
<evidence type="ECO:0000313" key="1">
    <source>
        <dbReference type="EMBL" id="MDR7274723.1"/>
    </source>
</evidence>
<sequence>MWQLLRRGPANGLVVSLKRGANATPITNLLQARGINARIEYADAVDEACTSRNVCDSPRRGGVGITMPTGSACSVGWIVTRNGARGAVTAGHCAWDRKSGSVNSGAFYGSINSINALSAGTHADMRFIDIPGGAQPWLYQHSTTKARTVTGSSLGAVGATACLFGRNSEFPRCGTISSTNASHFSNTCSCAVYG</sequence>
<evidence type="ECO:0000313" key="2">
    <source>
        <dbReference type="Proteomes" id="UP001183643"/>
    </source>
</evidence>
<accession>A0AAE4C883</accession>
<gene>
    <name evidence="1" type="ORF">J2S41_001501</name>
</gene>
<proteinExistence type="predicted"/>
<reference evidence="1" key="1">
    <citation type="submission" date="2023-07" db="EMBL/GenBank/DDBJ databases">
        <title>Sequencing the genomes of 1000 actinobacteria strains.</title>
        <authorList>
            <person name="Klenk H.-P."/>
        </authorList>
    </citation>
    <scope>NUCLEOTIDE SEQUENCE</scope>
    <source>
        <strain evidence="1">DSM 44707</strain>
    </source>
</reference>
<dbReference type="EMBL" id="JAVDYB010000001">
    <property type="protein sequence ID" value="MDR7274723.1"/>
    <property type="molecule type" value="Genomic_DNA"/>
</dbReference>
<dbReference type="AlphaFoldDB" id="A0AAE4C883"/>
<comment type="caution">
    <text evidence="1">The sequence shown here is derived from an EMBL/GenBank/DDBJ whole genome shotgun (WGS) entry which is preliminary data.</text>
</comment>
<dbReference type="SUPFAM" id="SSF50494">
    <property type="entry name" value="Trypsin-like serine proteases"/>
    <property type="match status" value="1"/>
</dbReference>
<dbReference type="Gene3D" id="2.40.10.10">
    <property type="entry name" value="Trypsin-like serine proteases"/>
    <property type="match status" value="2"/>
</dbReference>
<evidence type="ECO:0008006" key="3">
    <source>
        <dbReference type="Google" id="ProtNLM"/>
    </source>
</evidence>
<dbReference type="Proteomes" id="UP001183643">
    <property type="component" value="Unassembled WGS sequence"/>
</dbReference>